<evidence type="ECO:0000313" key="7">
    <source>
        <dbReference type="Proteomes" id="UP001608902"/>
    </source>
</evidence>
<evidence type="ECO:0000256" key="2">
    <source>
        <dbReference type="RuleBase" id="RU000411"/>
    </source>
</evidence>
<dbReference type="InterPro" id="IPR000215">
    <property type="entry name" value="Serpin_fam"/>
</dbReference>
<sequence length="286" mass="32243">MRIFLTYTIFLLPFLVSQFANFGAVCGDVLMEKAQKDFAINLLRAATDENGMKACVMSPISVGIALAMTLIGAGGQTEKQMMDVLAKGATKEDAIEYLSRQYNKMIGTNEKYELISADKLLIQKNFNPLPAFTETITSKFGPQLETINFNEARKAAERINEWVANKTNDKLHDLVSPVIFNVLTRLVLLNAIYFKGKWVNTFISEATTPATFYEAKNKERQVSNSVNPRIRGFHAEKVTNSLIERNLSITPSTAFLDEMLYDKCTENLCDALKKERQFFRYAISSI</sequence>
<dbReference type="EMBL" id="JBGFUD010008214">
    <property type="protein sequence ID" value="MFH4981964.1"/>
    <property type="molecule type" value="Genomic_DNA"/>
</dbReference>
<keyword evidence="3" id="KW-1133">Transmembrane helix</keyword>
<reference evidence="6 7" key="1">
    <citation type="submission" date="2024-08" db="EMBL/GenBank/DDBJ databases">
        <title>Gnathostoma spinigerum genome.</title>
        <authorList>
            <person name="Gonzalez-Bertolin B."/>
            <person name="Monzon S."/>
            <person name="Zaballos A."/>
            <person name="Jimenez P."/>
            <person name="Dekumyoy P."/>
            <person name="Varona S."/>
            <person name="Cuesta I."/>
            <person name="Sumanam S."/>
            <person name="Adisakwattana P."/>
            <person name="Gasser R.B."/>
            <person name="Hernandez-Gonzalez A."/>
            <person name="Young N.D."/>
            <person name="Perteguer M.J."/>
        </authorList>
    </citation>
    <scope>NUCLEOTIDE SEQUENCE [LARGE SCALE GENOMIC DNA]</scope>
    <source>
        <strain evidence="6">AL3</strain>
        <tissue evidence="6">Liver</tissue>
    </source>
</reference>
<comment type="caution">
    <text evidence="6">The sequence shown here is derived from an EMBL/GenBank/DDBJ whole genome shotgun (WGS) entry which is preliminary data.</text>
</comment>
<dbReference type="InterPro" id="IPR042178">
    <property type="entry name" value="Serpin_sf_1"/>
</dbReference>
<evidence type="ECO:0000256" key="3">
    <source>
        <dbReference type="SAM" id="Phobius"/>
    </source>
</evidence>
<keyword evidence="4" id="KW-0732">Signal</keyword>
<feature type="signal peptide" evidence="4">
    <location>
        <begin position="1"/>
        <end position="19"/>
    </location>
</feature>
<feature type="transmembrane region" description="Helical" evidence="3">
    <location>
        <begin position="51"/>
        <end position="73"/>
    </location>
</feature>
<evidence type="ECO:0000313" key="6">
    <source>
        <dbReference type="EMBL" id="MFH4981964.1"/>
    </source>
</evidence>
<protein>
    <recommendedName>
        <fullName evidence="5">Serpin domain-containing protein</fullName>
    </recommendedName>
</protein>
<keyword evidence="7" id="KW-1185">Reference proteome</keyword>
<dbReference type="AlphaFoldDB" id="A0ABD6EXI2"/>
<dbReference type="PANTHER" id="PTHR11461:SF211">
    <property type="entry name" value="GH10112P-RELATED"/>
    <property type="match status" value="1"/>
</dbReference>
<keyword evidence="3" id="KW-0472">Membrane</keyword>
<comment type="similarity">
    <text evidence="1 2">Belongs to the serpin family.</text>
</comment>
<dbReference type="Proteomes" id="UP001608902">
    <property type="component" value="Unassembled WGS sequence"/>
</dbReference>
<accession>A0ABD6EXI2</accession>
<organism evidence="6 7">
    <name type="scientific">Gnathostoma spinigerum</name>
    <dbReference type="NCBI Taxonomy" id="75299"/>
    <lineage>
        <taxon>Eukaryota</taxon>
        <taxon>Metazoa</taxon>
        <taxon>Ecdysozoa</taxon>
        <taxon>Nematoda</taxon>
        <taxon>Chromadorea</taxon>
        <taxon>Rhabditida</taxon>
        <taxon>Spirurina</taxon>
        <taxon>Gnathostomatomorpha</taxon>
        <taxon>Gnathostomatoidea</taxon>
        <taxon>Gnathostomatidae</taxon>
        <taxon>Gnathostoma</taxon>
    </lineage>
</organism>
<evidence type="ECO:0000259" key="5">
    <source>
        <dbReference type="SMART" id="SM00093"/>
    </source>
</evidence>
<evidence type="ECO:0000256" key="1">
    <source>
        <dbReference type="ARBA" id="ARBA00009500"/>
    </source>
</evidence>
<gene>
    <name evidence="6" type="ORF">AB6A40_008673</name>
</gene>
<name>A0ABD6EXI2_9BILA</name>
<feature type="chain" id="PRO_5044866944" description="Serpin domain-containing protein" evidence="4">
    <location>
        <begin position="20"/>
        <end position="286"/>
    </location>
</feature>
<keyword evidence="3" id="KW-0812">Transmembrane</keyword>
<dbReference type="InterPro" id="IPR023796">
    <property type="entry name" value="Serpin_dom"/>
</dbReference>
<dbReference type="PANTHER" id="PTHR11461">
    <property type="entry name" value="SERINE PROTEASE INHIBITOR, SERPIN"/>
    <property type="match status" value="1"/>
</dbReference>
<evidence type="ECO:0000256" key="4">
    <source>
        <dbReference type="SAM" id="SignalP"/>
    </source>
</evidence>
<dbReference type="Gene3D" id="3.30.497.10">
    <property type="entry name" value="Antithrombin, subunit I, domain 2"/>
    <property type="match status" value="1"/>
</dbReference>
<feature type="domain" description="Serpin" evidence="5">
    <location>
        <begin position="40"/>
        <end position="285"/>
    </location>
</feature>
<dbReference type="Pfam" id="PF00079">
    <property type="entry name" value="Serpin"/>
    <property type="match status" value="1"/>
</dbReference>
<dbReference type="CDD" id="cd00172">
    <property type="entry name" value="serpin"/>
    <property type="match status" value="1"/>
</dbReference>
<dbReference type="InterPro" id="IPR036186">
    <property type="entry name" value="Serpin_sf"/>
</dbReference>
<dbReference type="SUPFAM" id="SSF56574">
    <property type="entry name" value="Serpins"/>
    <property type="match status" value="1"/>
</dbReference>
<proteinExistence type="inferred from homology"/>
<dbReference type="SMART" id="SM00093">
    <property type="entry name" value="SERPIN"/>
    <property type="match status" value="1"/>
</dbReference>